<sequence>MSSKIPKGIHLPTERKKTSIRTESKDTGIAAHKSDLKSQKENIHRKGHSPKVYKGVSTRFGQRAELEEQNQQLMTANQQLQSNLTEAQQRAAELELQFNELTKENTHVQKNLKDCHMLLVAAKIDPVLGGKVGEAARKSEGERKEALSVSSDLLNELKAFSDTASQQRAQLEEIQTMMSHLKDTRQRVMQERESFTQEAAEIEKALEEADALLL</sequence>
<dbReference type="Ensembl" id="ENSCSET00000005779.1">
    <property type="protein sequence ID" value="ENSCSEP00000005716.1"/>
    <property type="gene ID" value="ENSCSEG00000003691.1"/>
</dbReference>
<dbReference type="GO" id="GO:0051988">
    <property type="term" value="P:regulation of attachment of spindle microtubules to kinetochore"/>
    <property type="evidence" value="ECO:0007669"/>
    <property type="project" value="InterPro"/>
</dbReference>
<dbReference type="Proteomes" id="UP000265120">
    <property type="component" value="Chromosome 7"/>
</dbReference>
<dbReference type="RefSeq" id="XP_008311629.1">
    <property type="nucleotide sequence ID" value="XM_008313407.3"/>
</dbReference>
<accession>A0A3P8UY64</accession>
<keyword evidence="1" id="KW-0175">Coiled coil</keyword>
<evidence type="ECO:0000256" key="1">
    <source>
        <dbReference type="SAM" id="Coils"/>
    </source>
</evidence>
<dbReference type="GO" id="GO:0000776">
    <property type="term" value="C:kinetochore"/>
    <property type="evidence" value="ECO:0007669"/>
    <property type="project" value="InterPro"/>
</dbReference>
<dbReference type="PANTHER" id="PTHR31940:SF2">
    <property type="entry name" value="SMALL KINETOCHORE-ASSOCIATED PROTEIN"/>
    <property type="match status" value="1"/>
</dbReference>
<dbReference type="GO" id="GO:0034451">
    <property type="term" value="C:centriolar satellite"/>
    <property type="evidence" value="ECO:0007669"/>
    <property type="project" value="TreeGrafter"/>
</dbReference>
<dbReference type="InterPro" id="IPR033373">
    <property type="entry name" value="SKAP"/>
</dbReference>
<dbReference type="GeneID" id="103381172"/>
<reference evidence="3" key="2">
    <citation type="submission" date="2025-08" db="UniProtKB">
        <authorList>
            <consortium name="Ensembl"/>
        </authorList>
    </citation>
    <scope>IDENTIFICATION</scope>
</reference>
<organism evidence="3 4">
    <name type="scientific">Cynoglossus semilaevis</name>
    <name type="common">Tongue sole</name>
    <dbReference type="NCBI Taxonomy" id="244447"/>
    <lineage>
        <taxon>Eukaryota</taxon>
        <taxon>Metazoa</taxon>
        <taxon>Chordata</taxon>
        <taxon>Craniata</taxon>
        <taxon>Vertebrata</taxon>
        <taxon>Euteleostomi</taxon>
        <taxon>Actinopterygii</taxon>
        <taxon>Neopterygii</taxon>
        <taxon>Teleostei</taxon>
        <taxon>Neoteleostei</taxon>
        <taxon>Acanthomorphata</taxon>
        <taxon>Carangaria</taxon>
        <taxon>Pleuronectiformes</taxon>
        <taxon>Pleuronectoidei</taxon>
        <taxon>Cynoglossidae</taxon>
        <taxon>Cynoglossinae</taxon>
        <taxon>Cynoglossus</taxon>
    </lineage>
</organism>
<name>A0A3P8UY64_CYNSE</name>
<dbReference type="GO" id="GO:0007051">
    <property type="term" value="P:spindle organization"/>
    <property type="evidence" value="ECO:0007669"/>
    <property type="project" value="InterPro"/>
</dbReference>
<feature type="region of interest" description="Disordered" evidence="2">
    <location>
        <begin position="1"/>
        <end position="53"/>
    </location>
</feature>
<dbReference type="OrthoDB" id="9940269at2759"/>
<evidence type="ECO:0000313" key="3">
    <source>
        <dbReference type="Ensembl" id="ENSCSEP00000005716.1"/>
    </source>
</evidence>
<feature type="compositionally biased region" description="Basic and acidic residues" evidence="2">
    <location>
        <begin position="12"/>
        <end position="44"/>
    </location>
</feature>
<dbReference type="GO" id="GO:0035371">
    <property type="term" value="C:microtubule plus-end"/>
    <property type="evidence" value="ECO:0007669"/>
    <property type="project" value="TreeGrafter"/>
</dbReference>
<dbReference type="FunCoup" id="A0A3P8UY64">
    <property type="interactions" value="699"/>
</dbReference>
<evidence type="ECO:0000256" key="2">
    <source>
        <dbReference type="SAM" id="MobiDB-lite"/>
    </source>
</evidence>
<evidence type="ECO:0000313" key="4">
    <source>
        <dbReference type="Proteomes" id="UP000265120"/>
    </source>
</evidence>
<dbReference type="GO" id="GO:0072686">
    <property type="term" value="C:mitotic spindle"/>
    <property type="evidence" value="ECO:0007669"/>
    <property type="project" value="TreeGrafter"/>
</dbReference>
<dbReference type="KEGG" id="csem:103381172"/>
<dbReference type="GO" id="GO:0000070">
    <property type="term" value="P:mitotic sister chromatid segregation"/>
    <property type="evidence" value="ECO:0007669"/>
    <property type="project" value="TreeGrafter"/>
</dbReference>
<keyword evidence="4" id="KW-1185">Reference proteome</keyword>
<dbReference type="OMA" id="TGHRHES"/>
<protein>
    <submittedName>
        <fullName evidence="3">Uncharacterized LOC103381172</fullName>
    </submittedName>
</protein>
<reference evidence="3 4" key="1">
    <citation type="journal article" date="2014" name="Nat. Genet.">
        <title>Whole-genome sequence of a flatfish provides insights into ZW sex chromosome evolution and adaptation to a benthic lifestyle.</title>
        <authorList>
            <person name="Chen S."/>
            <person name="Zhang G."/>
            <person name="Shao C."/>
            <person name="Huang Q."/>
            <person name="Liu G."/>
            <person name="Zhang P."/>
            <person name="Song W."/>
            <person name="An N."/>
            <person name="Chalopin D."/>
            <person name="Volff J.N."/>
            <person name="Hong Y."/>
            <person name="Li Q."/>
            <person name="Sha Z."/>
            <person name="Zhou H."/>
            <person name="Xie M."/>
            <person name="Yu Q."/>
            <person name="Liu Y."/>
            <person name="Xiang H."/>
            <person name="Wang N."/>
            <person name="Wu K."/>
            <person name="Yang C."/>
            <person name="Zhou Q."/>
            <person name="Liao X."/>
            <person name="Yang L."/>
            <person name="Hu Q."/>
            <person name="Zhang J."/>
            <person name="Meng L."/>
            <person name="Jin L."/>
            <person name="Tian Y."/>
            <person name="Lian J."/>
            <person name="Yang J."/>
            <person name="Miao G."/>
            <person name="Liu S."/>
            <person name="Liang Z."/>
            <person name="Yan F."/>
            <person name="Li Y."/>
            <person name="Sun B."/>
            <person name="Zhang H."/>
            <person name="Zhang J."/>
            <person name="Zhu Y."/>
            <person name="Du M."/>
            <person name="Zhao Y."/>
            <person name="Schartl M."/>
            <person name="Tang Q."/>
            <person name="Wang J."/>
        </authorList>
    </citation>
    <scope>NUCLEOTIDE SEQUENCE</scope>
</reference>
<dbReference type="InParanoid" id="A0A3P8UY64"/>
<dbReference type="PANTHER" id="PTHR31940">
    <property type="entry name" value="SMALL KINETOCHORE-ASSOCIATED PROTEIN"/>
    <property type="match status" value="1"/>
</dbReference>
<dbReference type="GeneTree" id="ENSGT00390000010376"/>
<proteinExistence type="predicted"/>
<feature type="coiled-coil region" evidence="1">
    <location>
        <begin position="171"/>
        <end position="212"/>
    </location>
</feature>
<dbReference type="AlphaFoldDB" id="A0A3P8UY64"/>
<reference evidence="3" key="3">
    <citation type="submission" date="2025-09" db="UniProtKB">
        <authorList>
            <consortium name="Ensembl"/>
        </authorList>
    </citation>
    <scope>IDENTIFICATION</scope>
</reference>
<dbReference type="CTD" id="90417"/>
<feature type="coiled-coil region" evidence="1">
    <location>
        <begin position="63"/>
        <end position="111"/>
    </location>
</feature>